<accession>A0A9Q0EK22</accession>
<evidence type="ECO:0000259" key="9">
    <source>
        <dbReference type="Pfam" id="PF02714"/>
    </source>
</evidence>
<evidence type="ECO:0000256" key="8">
    <source>
        <dbReference type="SAM" id="Phobius"/>
    </source>
</evidence>
<feature type="domain" description="CSC1/OSCA1-like 7TM region" evidence="9">
    <location>
        <begin position="451"/>
        <end position="685"/>
    </location>
</feature>
<feature type="transmembrane region" description="Helical" evidence="8">
    <location>
        <begin position="228"/>
        <end position="248"/>
    </location>
</feature>
<dbReference type="PANTHER" id="PTHR13018">
    <property type="entry name" value="PROBABLE MEMBRANE PROTEIN DUF221-RELATED"/>
    <property type="match status" value="1"/>
</dbReference>
<reference evidence="11" key="1">
    <citation type="submission" date="2022-07" db="EMBL/GenBank/DDBJ databases">
        <title>Chromosome-level genome of Muraenolepis orangiensis.</title>
        <authorList>
            <person name="Kim J."/>
        </authorList>
    </citation>
    <scope>NUCLEOTIDE SEQUENCE</scope>
    <source>
        <strain evidence="11">KU_S4_2022</strain>
        <tissue evidence="11">Muscle</tissue>
    </source>
</reference>
<sequence length="816" mass="92293">MKQDMLSEDNQEAPAAMEISHALLQQASPRSVRTGPIKTGGRVFVLDHTRWTPPMKEAIDGLLRKYHGEKDKLKHVDRDYADLVHRVVMSPLWWDSDLWQEANSFQAPAHTNSCHTTKQSLLLKDVKFGGLPVVLQLYLGVFLILVLLFSAIRKKLWDYGRLALVSDSKGINVSARRRFGRMASSVDEPETETGCCSWLPFVIAMDSEKVKARCGMDAVHYLSFQRHLIFLLTMVTVCSLTIFLPVNLSGELLGNEPFDFGRTTIGNLRKGNKLLWLHTVFAVLYLILTVAVLRHYTEAYPSCQVTTVTLGYDVAKLMQLDKERMRAQTNLRYYQKDLAETGRREVINPRLCGYLGCCACCKCEKVDAIEYYSNQEAALLTEPWPNTFSKTSMPLTAGAGKAWSAALTASLRVKRWRVGFAPHPLNIYWENLSVQGVRWGFNITKPISYLNSAVISQFFPTLLLWCFSSLLPTVVFYATLAEAHWSRSSEQLSMMHKLYIFLLFMVLILPSLGLTSLAVFIRWLFDQHFLIEGKLRFECVFLPDQGAFFVNYVIAAALLGSGMDLLRLPGLLLYTIRMMLARSAAERKYVKQNQAYSFEYGAMYSRMLCVFTVVMSYSITCPMITPFGLLYLILKHLVDKHNLYFTNLPTHVDRQVHLAAVSQALAAPIICLIWLYFFSVLRMGFMADTSLFTFVVLCITVVIFVGYNCFGNFKYLSPHNYLVSVCVYERVCVCVRACVCVQVCASMHTNRLPLFVVQVIEEDDEKDGNSDLTMAYLPRVLSTEAPEEAQSPQCYGSTESSPVHAASPVDNSLLMA</sequence>
<keyword evidence="5 8" id="KW-1133">Transmembrane helix</keyword>
<evidence type="ECO:0000256" key="2">
    <source>
        <dbReference type="ARBA" id="ARBA00007779"/>
    </source>
</evidence>
<feature type="domain" description="CSC1/OSCA1-like N-terminal transmembrane" evidence="10">
    <location>
        <begin position="136"/>
        <end position="293"/>
    </location>
</feature>
<dbReference type="Pfam" id="PF02714">
    <property type="entry name" value="RSN1_7TM"/>
    <property type="match status" value="1"/>
</dbReference>
<evidence type="ECO:0008006" key="13">
    <source>
        <dbReference type="Google" id="ProtNLM"/>
    </source>
</evidence>
<evidence type="ECO:0000256" key="6">
    <source>
        <dbReference type="ARBA" id="ARBA00023136"/>
    </source>
</evidence>
<gene>
    <name evidence="11" type="ORF">NHX12_026334</name>
</gene>
<keyword evidence="6 8" id="KW-0472">Membrane</keyword>
<dbReference type="InterPro" id="IPR003864">
    <property type="entry name" value="CSC1/OSCA1-like_7TM"/>
</dbReference>
<feature type="transmembrane region" description="Helical" evidence="8">
    <location>
        <begin position="654"/>
        <end position="677"/>
    </location>
</feature>
<feature type="compositionally biased region" description="Polar residues" evidence="7">
    <location>
        <begin position="791"/>
        <end position="801"/>
    </location>
</feature>
<organism evidence="11 12">
    <name type="scientific">Muraenolepis orangiensis</name>
    <name type="common">Patagonian moray cod</name>
    <dbReference type="NCBI Taxonomy" id="630683"/>
    <lineage>
        <taxon>Eukaryota</taxon>
        <taxon>Metazoa</taxon>
        <taxon>Chordata</taxon>
        <taxon>Craniata</taxon>
        <taxon>Vertebrata</taxon>
        <taxon>Euteleostomi</taxon>
        <taxon>Actinopterygii</taxon>
        <taxon>Neopterygii</taxon>
        <taxon>Teleostei</taxon>
        <taxon>Neoteleostei</taxon>
        <taxon>Acanthomorphata</taxon>
        <taxon>Zeiogadaria</taxon>
        <taxon>Gadariae</taxon>
        <taxon>Gadiformes</taxon>
        <taxon>Muraenolepidoidei</taxon>
        <taxon>Muraenolepididae</taxon>
        <taxon>Muraenolepis</taxon>
    </lineage>
</organism>
<evidence type="ECO:0000313" key="11">
    <source>
        <dbReference type="EMBL" id="KAJ3606815.1"/>
    </source>
</evidence>
<keyword evidence="12" id="KW-1185">Reference proteome</keyword>
<protein>
    <recommendedName>
        <fullName evidence="13">CSC1/OSCA1-like 7TM region domain-containing protein</fullName>
    </recommendedName>
</protein>
<evidence type="ECO:0000256" key="4">
    <source>
        <dbReference type="ARBA" id="ARBA00022692"/>
    </source>
</evidence>
<evidence type="ECO:0000313" key="12">
    <source>
        <dbReference type="Proteomes" id="UP001148018"/>
    </source>
</evidence>
<dbReference type="OrthoDB" id="1689567at2759"/>
<comment type="caution">
    <text evidence="11">The sequence shown here is derived from an EMBL/GenBank/DDBJ whole genome shotgun (WGS) entry which is preliminary data.</text>
</comment>
<comment type="subcellular location">
    <subcellularLocation>
        <location evidence="1">Membrane</location>
        <topology evidence="1">Multi-pass membrane protein</topology>
    </subcellularLocation>
</comment>
<evidence type="ECO:0000256" key="3">
    <source>
        <dbReference type="ARBA" id="ARBA00022448"/>
    </source>
</evidence>
<dbReference type="AlphaFoldDB" id="A0A9Q0EK22"/>
<keyword evidence="4 8" id="KW-0812">Transmembrane</keyword>
<feature type="region of interest" description="Disordered" evidence="7">
    <location>
        <begin position="791"/>
        <end position="816"/>
    </location>
</feature>
<evidence type="ECO:0000256" key="5">
    <source>
        <dbReference type="ARBA" id="ARBA00022989"/>
    </source>
</evidence>
<dbReference type="Proteomes" id="UP001148018">
    <property type="component" value="Unassembled WGS sequence"/>
</dbReference>
<dbReference type="InterPro" id="IPR045122">
    <property type="entry name" value="Csc1-like"/>
</dbReference>
<dbReference type="GO" id="GO:0005886">
    <property type="term" value="C:plasma membrane"/>
    <property type="evidence" value="ECO:0007669"/>
    <property type="project" value="TreeGrafter"/>
</dbReference>
<keyword evidence="3" id="KW-0813">Transport</keyword>
<dbReference type="GO" id="GO:0005227">
    <property type="term" value="F:calcium-activated cation channel activity"/>
    <property type="evidence" value="ECO:0007669"/>
    <property type="project" value="InterPro"/>
</dbReference>
<feature type="transmembrane region" description="Helical" evidence="8">
    <location>
        <begin position="606"/>
        <end position="634"/>
    </location>
</feature>
<feature type="transmembrane region" description="Helical" evidence="8">
    <location>
        <begin position="537"/>
        <end position="559"/>
    </location>
</feature>
<feature type="transmembrane region" description="Helical" evidence="8">
    <location>
        <begin position="274"/>
        <end position="293"/>
    </location>
</feature>
<dbReference type="EMBL" id="JANIIK010000042">
    <property type="protein sequence ID" value="KAJ3606815.1"/>
    <property type="molecule type" value="Genomic_DNA"/>
</dbReference>
<comment type="similarity">
    <text evidence="2">Belongs to the CSC1 (TC 1.A.17) family.</text>
</comment>
<dbReference type="InterPro" id="IPR032880">
    <property type="entry name" value="CSC1/OSCA1-like_N"/>
</dbReference>
<feature type="transmembrane region" description="Helical" evidence="8">
    <location>
        <begin position="458"/>
        <end position="478"/>
    </location>
</feature>
<evidence type="ECO:0000256" key="7">
    <source>
        <dbReference type="SAM" id="MobiDB-lite"/>
    </source>
</evidence>
<name>A0A9Q0EK22_9TELE</name>
<feature type="transmembrane region" description="Helical" evidence="8">
    <location>
        <begin position="689"/>
        <end position="707"/>
    </location>
</feature>
<proteinExistence type="inferred from homology"/>
<evidence type="ECO:0000259" key="10">
    <source>
        <dbReference type="Pfam" id="PF13967"/>
    </source>
</evidence>
<dbReference type="PANTHER" id="PTHR13018:SF24">
    <property type="entry name" value="CSC1-LIKE PROTEIN 1"/>
    <property type="match status" value="1"/>
</dbReference>
<feature type="transmembrane region" description="Helical" evidence="8">
    <location>
        <begin position="498"/>
        <end position="525"/>
    </location>
</feature>
<feature type="transmembrane region" description="Helical" evidence="8">
    <location>
        <begin position="133"/>
        <end position="152"/>
    </location>
</feature>
<evidence type="ECO:0000256" key="1">
    <source>
        <dbReference type="ARBA" id="ARBA00004141"/>
    </source>
</evidence>
<dbReference type="Pfam" id="PF13967">
    <property type="entry name" value="RSN1_TM"/>
    <property type="match status" value="1"/>
</dbReference>